<feature type="region of interest" description="Disordered" evidence="1">
    <location>
        <begin position="481"/>
        <end position="528"/>
    </location>
</feature>
<evidence type="ECO:0000313" key="3">
    <source>
        <dbReference type="Proteomes" id="UP001287356"/>
    </source>
</evidence>
<evidence type="ECO:0000256" key="1">
    <source>
        <dbReference type="SAM" id="MobiDB-lite"/>
    </source>
</evidence>
<sequence length="570" mass="60990">MLWLLKEPNVLRAIEGSAPELAPFGASPTAVSPPLYLANNLTPFKPVMHGQARFTKLMIVDKFGQIVSGMQPADYAGNSSTERYSLYPCVSPGLTCGIIHSEGSQEGHYLPNTTVKADDGPNVCQFFQIPPRINQHARLNVRFLMPSAAGGSKPTEPTGLSGNTVRRVATEWDNPIWAWLVTNFQSHSVQVYDGDGRFVQEAIILEGSKPNTHRVKLSMGPNSSGYGVPPDGRLEQLLEAMQQPEILVALFDMLAGAADSGWQATSADLDGMLPAVFGRPFCIADLGASIELASPPLSNACLLASSSSPRSDDLASILGYEFPVGLGNHTAAFDGLVGTFPAQGPIKMIATAYSLDAMEAANTPEDSYRSDEYRPQPLLLKPYFVHGDVGENHDEAQGSFAAAHDAQLAKSCVSVIVDAKLPIHVYSGSLFPMAEISLPQLSVDTAMSNMHAFFSVGPTLVPEKPRTDLVRVMMGGEDDGLVMASGPTLQMPTGGTDDKGRWRWMQPKVEGEDEESESDAEDAESGSGELVGATTWFPVQMLPVDGSLKVEAAAQSELVEGYIMVGSTSR</sequence>
<dbReference type="Proteomes" id="UP001287356">
    <property type="component" value="Unassembled WGS sequence"/>
</dbReference>
<evidence type="ECO:0000313" key="2">
    <source>
        <dbReference type="EMBL" id="KAK3376173.1"/>
    </source>
</evidence>
<dbReference type="AlphaFoldDB" id="A0AAE0KG26"/>
<accession>A0AAE0KG26</accession>
<keyword evidence="3" id="KW-1185">Reference proteome</keyword>
<dbReference type="EMBL" id="JAULSN010000003">
    <property type="protein sequence ID" value="KAK3376173.1"/>
    <property type="molecule type" value="Genomic_DNA"/>
</dbReference>
<reference evidence="2" key="1">
    <citation type="journal article" date="2023" name="Mol. Phylogenet. Evol.">
        <title>Genome-scale phylogeny and comparative genomics of the fungal order Sordariales.</title>
        <authorList>
            <person name="Hensen N."/>
            <person name="Bonometti L."/>
            <person name="Westerberg I."/>
            <person name="Brannstrom I.O."/>
            <person name="Guillou S."/>
            <person name="Cros-Aarteil S."/>
            <person name="Calhoun S."/>
            <person name="Haridas S."/>
            <person name="Kuo A."/>
            <person name="Mondo S."/>
            <person name="Pangilinan J."/>
            <person name="Riley R."/>
            <person name="LaButti K."/>
            <person name="Andreopoulos B."/>
            <person name="Lipzen A."/>
            <person name="Chen C."/>
            <person name="Yan M."/>
            <person name="Daum C."/>
            <person name="Ng V."/>
            <person name="Clum A."/>
            <person name="Steindorff A."/>
            <person name="Ohm R.A."/>
            <person name="Martin F."/>
            <person name="Silar P."/>
            <person name="Natvig D.O."/>
            <person name="Lalanne C."/>
            <person name="Gautier V."/>
            <person name="Ament-Velasquez S.L."/>
            <person name="Kruys A."/>
            <person name="Hutchinson M.I."/>
            <person name="Powell A.J."/>
            <person name="Barry K."/>
            <person name="Miller A.N."/>
            <person name="Grigoriev I.V."/>
            <person name="Debuchy R."/>
            <person name="Gladieux P."/>
            <person name="Hiltunen Thoren M."/>
            <person name="Johannesson H."/>
        </authorList>
    </citation>
    <scope>NUCLEOTIDE SEQUENCE</scope>
    <source>
        <strain evidence="2">CBS 958.72</strain>
    </source>
</reference>
<proteinExistence type="predicted"/>
<gene>
    <name evidence="2" type="ORF">B0T24DRAFT_618151</name>
</gene>
<comment type="caution">
    <text evidence="2">The sequence shown here is derived from an EMBL/GenBank/DDBJ whole genome shotgun (WGS) entry which is preliminary data.</text>
</comment>
<organism evidence="2 3">
    <name type="scientific">Lasiosphaeria ovina</name>
    <dbReference type="NCBI Taxonomy" id="92902"/>
    <lineage>
        <taxon>Eukaryota</taxon>
        <taxon>Fungi</taxon>
        <taxon>Dikarya</taxon>
        <taxon>Ascomycota</taxon>
        <taxon>Pezizomycotina</taxon>
        <taxon>Sordariomycetes</taxon>
        <taxon>Sordariomycetidae</taxon>
        <taxon>Sordariales</taxon>
        <taxon>Lasiosphaeriaceae</taxon>
        <taxon>Lasiosphaeria</taxon>
    </lineage>
</organism>
<reference evidence="2" key="2">
    <citation type="submission" date="2023-06" db="EMBL/GenBank/DDBJ databases">
        <authorList>
            <consortium name="Lawrence Berkeley National Laboratory"/>
            <person name="Haridas S."/>
            <person name="Hensen N."/>
            <person name="Bonometti L."/>
            <person name="Westerberg I."/>
            <person name="Brannstrom I.O."/>
            <person name="Guillou S."/>
            <person name="Cros-Aarteil S."/>
            <person name="Calhoun S."/>
            <person name="Kuo A."/>
            <person name="Mondo S."/>
            <person name="Pangilinan J."/>
            <person name="Riley R."/>
            <person name="Labutti K."/>
            <person name="Andreopoulos B."/>
            <person name="Lipzen A."/>
            <person name="Chen C."/>
            <person name="Yanf M."/>
            <person name="Daum C."/>
            <person name="Ng V."/>
            <person name="Clum A."/>
            <person name="Steindorff A."/>
            <person name="Ohm R."/>
            <person name="Martin F."/>
            <person name="Silar P."/>
            <person name="Natvig D."/>
            <person name="Lalanne C."/>
            <person name="Gautier V."/>
            <person name="Ament-Velasquez S.L."/>
            <person name="Kruys A."/>
            <person name="Hutchinson M.I."/>
            <person name="Powell A.J."/>
            <person name="Barry K."/>
            <person name="Miller A.N."/>
            <person name="Grigoriev I.V."/>
            <person name="Debuchy R."/>
            <person name="Gladieux P."/>
            <person name="Thoren M.H."/>
            <person name="Johannesson H."/>
        </authorList>
    </citation>
    <scope>NUCLEOTIDE SEQUENCE</scope>
    <source>
        <strain evidence="2">CBS 958.72</strain>
    </source>
</reference>
<name>A0AAE0KG26_9PEZI</name>
<protein>
    <submittedName>
        <fullName evidence="2">Uncharacterized protein</fullName>
    </submittedName>
</protein>
<feature type="compositionally biased region" description="Acidic residues" evidence="1">
    <location>
        <begin position="511"/>
        <end position="524"/>
    </location>
</feature>